<dbReference type="Gene3D" id="2.60.120.10">
    <property type="entry name" value="Jelly Rolls"/>
    <property type="match status" value="1"/>
</dbReference>
<dbReference type="CDD" id="cd00038">
    <property type="entry name" value="CAP_ED"/>
    <property type="match status" value="1"/>
</dbReference>
<reference evidence="2" key="1">
    <citation type="submission" date="2024-07" db="EMBL/GenBank/DDBJ databases">
        <authorList>
            <person name="Li X.-J."/>
            <person name="Wang X."/>
        </authorList>
    </citation>
    <scope>NUCLEOTIDE SEQUENCE</scope>
    <source>
        <strain evidence="2">HSP-334</strain>
    </source>
</reference>
<dbReference type="Pfam" id="PF00027">
    <property type="entry name" value="cNMP_binding"/>
    <property type="match status" value="1"/>
</dbReference>
<dbReference type="PROSITE" id="PS50042">
    <property type="entry name" value="CNMP_BINDING_3"/>
    <property type="match status" value="1"/>
</dbReference>
<gene>
    <name evidence="2" type="ORF">AB8B22_01245</name>
</gene>
<dbReference type="RefSeq" id="WP_369711279.1">
    <property type="nucleotide sequence ID" value="NZ_CP165644.1"/>
</dbReference>
<dbReference type="InterPro" id="IPR014710">
    <property type="entry name" value="RmlC-like_jellyroll"/>
</dbReference>
<evidence type="ECO:0000313" key="2">
    <source>
        <dbReference type="EMBL" id="XDU67063.1"/>
    </source>
</evidence>
<dbReference type="SUPFAM" id="SSF51206">
    <property type="entry name" value="cAMP-binding domain-like"/>
    <property type="match status" value="1"/>
</dbReference>
<proteinExistence type="predicted"/>
<protein>
    <submittedName>
        <fullName evidence="2">Crp/Fnr family transcriptional regulator</fullName>
    </submittedName>
</protein>
<dbReference type="AlphaFoldDB" id="A0AB39VJM3"/>
<feature type="domain" description="Cyclic nucleotide-binding" evidence="1">
    <location>
        <begin position="15"/>
        <end position="138"/>
    </location>
</feature>
<sequence length="225" mass="26205">MNIKDISQLLVKVPLFNGYSISSVTSFLKETEYQIRTYKKNEIIFFRGDIITNVNILIKGTLVAEMQKFNGDSIVIGHIKINEILAPAFIFGEDNTFPVDLITLEETNLLVIDRNKFFNLIQKNKRLLLNFIDEISNKSQYLSKRIWFNFVNKTIGEKVLSYIKKNSKDNKITFFPSISLLAKKFDVTRPALSREISNLCKKNILKKIDKNTYYVNFEKFPKKNI</sequence>
<dbReference type="InterPro" id="IPR000595">
    <property type="entry name" value="cNMP-bd_dom"/>
</dbReference>
<organism evidence="2">
    <name type="scientific">Leptotrichia rugosa</name>
    <dbReference type="NCBI Taxonomy" id="3239302"/>
    <lineage>
        <taxon>Bacteria</taxon>
        <taxon>Fusobacteriati</taxon>
        <taxon>Fusobacteriota</taxon>
        <taxon>Fusobacteriia</taxon>
        <taxon>Fusobacteriales</taxon>
        <taxon>Leptotrichiaceae</taxon>
        <taxon>Leptotrichia</taxon>
    </lineage>
</organism>
<dbReference type="EMBL" id="CP165644">
    <property type="protein sequence ID" value="XDU67063.1"/>
    <property type="molecule type" value="Genomic_DNA"/>
</dbReference>
<name>A0AB39VJM3_9FUSO</name>
<evidence type="ECO:0000259" key="1">
    <source>
        <dbReference type="PROSITE" id="PS50042"/>
    </source>
</evidence>
<dbReference type="KEGG" id="lrug:AB8B22_01245"/>
<accession>A0AB39VJM3</accession>
<dbReference type="InterPro" id="IPR018490">
    <property type="entry name" value="cNMP-bd_dom_sf"/>
</dbReference>